<sequence length="442" mass="45509">MKIRRILATAVAAAVTTPVVFLSAAPAFADTKPSSSPTQKSTLDDEDPEDMPSLEELKAAVALAQKAYDEAVVEVAKAKEALKAFDKPEHPLRAAMTEAKTAAEAAAAAKVLADEELAKAEKAVTELPADATEEQKAAAAGAVTAAKKVADEAAAAKTAADTKSAEADKAFSDARSAATLVVTLAQKVQKAAAEDLAEAQEELKFFEEIGGECEVDPAVEVALSGPKTVTAGQPAVFSLRVTNTSDAPLDAVNAFADALRIPEDDEVIDEDTDFADRMIPVEWSSADNLEWTSFTEEFDSIEIGKLAKGAHYDVKLRLTVPADAPAGEGAAFSYAEYENNDGECGMGDYADVTFDILAAKGDKPKPEPTPSATTTTPTPAPSTAGNTNTTPQGGSSSTRVNGSLAATGADDTLPLGLAAGAAVALGAGAVFFARRRKADASA</sequence>
<dbReference type="PROSITE" id="PS50847">
    <property type="entry name" value="GRAM_POS_ANCHORING"/>
    <property type="match status" value="1"/>
</dbReference>
<keyword evidence="6" id="KW-1133">Transmembrane helix</keyword>
<feature type="compositionally biased region" description="Low complexity" evidence="5">
    <location>
        <begin position="370"/>
        <end position="391"/>
    </location>
</feature>
<evidence type="ECO:0000256" key="3">
    <source>
        <dbReference type="ARBA" id="ARBA00022729"/>
    </source>
</evidence>
<evidence type="ECO:0000256" key="4">
    <source>
        <dbReference type="ARBA" id="ARBA00023088"/>
    </source>
</evidence>
<gene>
    <name evidence="9" type="ORF">AB0A76_02370</name>
</gene>
<feature type="signal peptide" evidence="7">
    <location>
        <begin position="1"/>
        <end position="29"/>
    </location>
</feature>
<feature type="domain" description="Gram-positive cocci surface proteins LPxTG" evidence="8">
    <location>
        <begin position="404"/>
        <end position="442"/>
    </location>
</feature>
<dbReference type="EMBL" id="JBEZAM010000002">
    <property type="protein sequence ID" value="MEU7292043.1"/>
    <property type="molecule type" value="Genomic_DNA"/>
</dbReference>
<dbReference type="Proteomes" id="UP001551210">
    <property type="component" value="Unassembled WGS sequence"/>
</dbReference>
<keyword evidence="2" id="KW-0964">Secreted</keyword>
<feature type="compositionally biased region" description="Low complexity" evidence="5">
    <location>
        <begin position="31"/>
        <end position="41"/>
    </location>
</feature>
<keyword evidence="6" id="KW-0472">Membrane</keyword>
<comment type="caution">
    <text evidence="9">The sequence shown here is derived from an EMBL/GenBank/DDBJ whole genome shotgun (WGS) entry which is preliminary data.</text>
</comment>
<evidence type="ECO:0000313" key="9">
    <source>
        <dbReference type="EMBL" id="MEU7292043.1"/>
    </source>
</evidence>
<keyword evidence="1" id="KW-0134">Cell wall</keyword>
<keyword evidence="3 7" id="KW-0732">Signal</keyword>
<accession>A0ABV3CQN3</accession>
<proteinExistence type="predicted"/>
<evidence type="ECO:0000259" key="8">
    <source>
        <dbReference type="PROSITE" id="PS50847"/>
    </source>
</evidence>
<feature type="compositionally biased region" description="Polar residues" evidence="5">
    <location>
        <begin position="392"/>
        <end position="401"/>
    </location>
</feature>
<evidence type="ECO:0000256" key="5">
    <source>
        <dbReference type="SAM" id="MobiDB-lite"/>
    </source>
</evidence>
<evidence type="ECO:0000256" key="7">
    <source>
        <dbReference type="SAM" id="SignalP"/>
    </source>
</evidence>
<feature type="chain" id="PRO_5045650657" evidence="7">
    <location>
        <begin position="30"/>
        <end position="442"/>
    </location>
</feature>
<dbReference type="InterPro" id="IPR019931">
    <property type="entry name" value="LPXTG_anchor"/>
</dbReference>
<reference evidence="9 10" key="1">
    <citation type="submission" date="2024-06" db="EMBL/GenBank/DDBJ databases">
        <title>The Natural Products Discovery Center: Release of the First 8490 Sequenced Strains for Exploring Actinobacteria Biosynthetic Diversity.</title>
        <authorList>
            <person name="Kalkreuter E."/>
            <person name="Kautsar S.A."/>
            <person name="Yang D."/>
            <person name="Bader C.D."/>
            <person name="Teijaro C.N."/>
            <person name="Fluegel L."/>
            <person name="Davis C.M."/>
            <person name="Simpson J.R."/>
            <person name="Lauterbach L."/>
            <person name="Steele A.D."/>
            <person name="Gui C."/>
            <person name="Meng S."/>
            <person name="Li G."/>
            <person name="Viehrig K."/>
            <person name="Ye F."/>
            <person name="Su P."/>
            <person name="Kiefer A.F."/>
            <person name="Nichols A."/>
            <person name="Cepeda A.J."/>
            <person name="Yan W."/>
            <person name="Fan B."/>
            <person name="Jiang Y."/>
            <person name="Adhikari A."/>
            <person name="Zheng C.-J."/>
            <person name="Schuster L."/>
            <person name="Cowan T.M."/>
            <person name="Smanski M.J."/>
            <person name="Chevrette M.G."/>
            <person name="De Carvalho L.P.S."/>
            <person name="Shen B."/>
        </authorList>
    </citation>
    <scope>NUCLEOTIDE SEQUENCE [LARGE SCALE GENOMIC DNA]</scope>
    <source>
        <strain evidence="9 10">NPDC045705</strain>
    </source>
</reference>
<protein>
    <submittedName>
        <fullName evidence="9">LPXTG cell wall anchor domain-containing protein</fullName>
    </submittedName>
</protein>
<evidence type="ECO:0000313" key="10">
    <source>
        <dbReference type="Proteomes" id="UP001551210"/>
    </source>
</evidence>
<evidence type="ECO:0000256" key="1">
    <source>
        <dbReference type="ARBA" id="ARBA00022512"/>
    </source>
</evidence>
<keyword evidence="10" id="KW-1185">Reference proteome</keyword>
<name>A0ABV3CQN3_STREX</name>
<dbReference type="NCBIfam" id="TIGR01167">
    <property type="entry name" value="LPXTG_anchor"/>
    <property type="match status" value="1"/>
</dbReference>
<feature type="region of interest" description="Disordered" evidence="5">
    <location>
        <begin position="29"/>
        <end position="51"/>
    </location>
</feature>
<organism evidence="9 10">
    <name type="scientific">Streptomyces exfoliatus</name>
    <name type="common">Streptomyces hydrogenans</name>
    <dbReference type="NCBI Taxonomy" id="1905"/>
    <lineage>
        <taxon>Bacteria</taxon>
        <taxon>Bacillati</taxon>
        <taxon>Actinomycetota</taxon>
        <taxon>Actinomycetes</taxon>
        <taxon>Kitasatosporales</taxon>
        <taxon>Streptomycetaceae</taxon>
        <taxon>Streptomyces</taxon>
    </lineage>
</organism>
<feature type="region of interest" description="Disordered" evidence="5">
    <location>
        <begin position="360"/>
        <end position="409"/>
    </location>
</feature>
<evidence type="ECO:0000256" key="2">
    <source>
        <dbReference type="ARBA" id="ARBA00022525"/>
    </source>
</evidence>
<keyword evidence="6" id="KW-0812">Transmembrane</keyword>
<feature type="transmembrane region" description="Helical" evidence="6">
    <location>
        <begin position="413"/>
        <end position="433"/>
    </location>
</feature>
<dbReference type="RefSeq" id="WP_359203624.1">
    <property type="nucleotide sequence ID" value="NZ_JBEZAM010000002.1"/>
</dbReference>
<keyword evidence="4" id="KW-0572">Peptidoglycan-anchor</keyword>
<evidence type="ECO:0000256" key="6">
    <source>
        <dbReference type="SAM" id="Phobius"/>
    </source>
</evidence>